<feature type="region of interest" description="Disordered" evidence="1">
    <location>
        <begin position="293"/>
        <end position="313"/>
    </location>
</feature>
<feature type="region of interest" description="Disordered" evidence="1">
    <location>
        <begin position="256"/>
        <end position="280"/>
    </location>
</feature>
<accession>A0ABN1WM97</accession>
<gene>
    <name evidence="2" type="ORF">GCM10009665_50820</name>
</gene>
<keyword evidence="3" id="KW-1185">Reference proteome</keyword>
<dbReference type="EMBL" id="BAAALF010000107">
    <property type="protein sequence ID" value="GAA1253997.1"/>
    <property type="molecule type" value="Genomic_DNA"/>
</dbReference>
<dbReference type="Proteomes" id="UP001500037">
    <property type="component" value="Unassembled WGS sequence"/>
</dbReference>
<name>A0ABN1WM97_9ACTN</name>
<organism evidence="2 3">
    <name type="scientific">Kitasatospora nipponensis</name>
    <dbReference type="NCBI Taxonomy" id="258049"/>
    <lineage>
        <taxon>Bacteria</taxon>
        <taxon>Bacillati</taxon>
        <taxon>Actinomycetota</taxon>
        <taxon>Actinomycetes</taxon>
        <taxon>Kitasatosporales</taxon>
        <taxon>Streptomycetaceae</taxon>
        <taxon>Kitasatospora</taxon>
    </lineage>
</organism>
<reference evidence="2 3" key="1">
    <citation type="journal article" date="2019" name="Int. J. Syst. Evol. Microbiol.">
        <title>The Global Catalogue of Microorganisms (GCM) 10K type strain sequencing project: providing services to taxonomists for standard genome sequencing and annotation.</title>
        <authorList>
            <consortium name="The Broad Institute Genomics Platform"/>
            <consortium name="The Broad Institute Genome Sequencing Center for Infectious Disease"/>
            <person name="Wu L."/>
            <person name="Ma J."/>
        </authorList>
    </citation>
    <scope>NUCLEOTIDE SEQUENCE [LARGE SCALE GENOMIC DNA]</scope>
    <source>
        <strain evidence="2 3">JCM 13004</strain>
    </source>
</reference>
<dbReference type="RefSeq" id="WP_344444294.1">
    <property type="nucleotide sequence ID" value="NZ_BAAALF010000107.1"/>
</dbReference>
<evidence type="ECO:0000313" key="2">
    <source>
        <dbReference type="EMBL" id="GAA1253997.1"/>
    </source>
</evidence>
<feature type="compositionally biased region" description="Basic and acidic residues" evidence="1">
    <location>
        <begin position="265"/>
        <end position="275"/>
    </location>
</feature>
<sequence length="331" mass="35404">MRVHRTEQVRHFTVLSNTVLQCRQLSYTARGLLADLLSRPDGWREDGRQMADTSPQGRAAIRRALRELTDAGFYRVEKIRMPDGTIRSEAHVFDTPQRPELPGVARPVPGDPTTGRPGAQVKNPEQEPSLPAPRAAEPAGVPAESPSALPDEQLRAAVATLFRVIRPEPRLRLGEAEAVALAPLVARWLERGSTAADLARALLPGLPGTVHSPRAVLRYRLEHKMPPERTTERPPAIQQAECAECRDPVRGSGLCRPCSGLGRRPGRDGSGRDSGGRAVAAAGAARVRAALARPPAATGVARHPRAGGSGSGGGVSGWCWWRSSGTVVPVT</sequence>
<evidence type="ECO:0000313" key="3">
    <source>
        <dbReference type="Proteomes" id="UP001500037"/>
    </source>
</evidence>
<proteinExistence type="predicted"/>
<protein>
    <submittedName>
        <fullName evidence="2">Helix-turn-helix domain-containing protein</fullName>
    </submittedName>
</protein>
<feature type="region of interest" description="Disordered" evidence="1">
    <location>
        <begin position="93"/>
        <end position="148"/>
    </location>
</feature>
<evidence type="ECO:0000256" key="1">
    <source>
        <dbReference type="SAM" id="MobiDB-lite"/>
    </source>
</evidence>
<comment type="caution">
    <text evidence="2">The sequence shown here is derived from an EMBL/GenBank/DDBJ whole genome shotgun (WGS) entry which is preliminary data.</text>
</comment>